<dbReference type="InterPro" id="IPR017900">
    <property type="entry name" value="4Fe4S_Fe_S_CS"/>
</dbReference>
<evidence type="ECO:0000256" key="3">
    <source>
        <dbReference type="ARBA" id="ARBA00022630"/>
    </source>
</evidence>
<evidence type="ECO:0000256" key="6">
    <source>
        <dbReference type="ARBA" id="ARBA00023098"/>
    </source>
</evidence>
<feature type="transmembrane region" description="Helical" evidence="15">
    <location>
        <begin position="688"/>
        <end position="708"/>
    </location>
</feature>
<name>A0A7J7GGC0_CAMSI</name>
<protein>
    <recommendedName>
        <fullName evidence="13">Cholesterol oxidase</fullName>
        <ecNumber evidence="12">1.1.3.6</ecNumber>
        <ecNumber evidence="10">5.3.3.1</ecNumber>
    </recommendedName>
    <alternativeName>
        <fullName evidence="14">Cholesterol isomerase</fullName>
    </alternativeName>
</protein>
<dbReference type="Pfam" id="PF05199">
    <property type="entry name" value="GMC_oxred_C"/>
    <property type="match status" value="1"/>
</dbReference>
<dbReference type="EMBL" id="JACBKZ010000010">
    <property type="protein sequence ID" value="KAF5939812.1"/>
    <property type="molecule type" value="Genomic_DNA"/>
</dbReference>
<evidence type="ECO:0000256" key="9">
    <source>
        <dbReference type="ARBA" id="ARBA00023235"/>
    </source>
</evidence>
<keyword evidence="9" id="KW-0413">Isomerase</keyword>
<keyword evidence="5" id="KW-0560">Oxidoreductase</keyword>
<dbReference type="EC" id="5.3.3.1" evidence="10"/>
<keyword evidence="18" id="KW-1185">Reference proteome</keyword>
<evidence type="ECO:0000256" key="12">
    <source>
        <dbReference type="ARBA" id="ARBA00049723"/>
    </source>
</evidence>
<keyword evidence="2" id="KW-0153">Cholesterol metabolism</keyword>
<evidence type="ECO:0000256" key="8">
    <source>
        <dbReference type="ARBA" id="ARBA00023221"/>
    </source>
</evidence>
<dbReference type="AlphaFoldDB" id="A0A7J7GGC0"/>
<keyword evidence="8" id="KW-0753">Steroid metabolism</keyword>
<evidence type="ECO:0000256" key="10">
    <source>
        <dbReference type="ARBA" id="ARBA00038856"/>
    </source>
</evidence>
<evidence type="ECO:0000313" key="17">
    <source>
        <dbReference type="EMBL" id="KAF5939812.1"/>
    </source>
</evidence>
<dbReference type="SUPFAM" id="SSF51905">
    <property type="entry name" value="FAD/NAD(P)-binding domain"/>
    <property type="match status" value="1"/>
</dbReference>
<gene>
    <name evidence="17" type="ORF">HYC85_020979</name>
</gene>
<dbReference type="InterPro" id="IPR007867">
    <property type="entry name" value="GMC_OxRtase_C"/>
</dbReference>
<keyword evidence="15" id="KW-0812">Transmembrane</keyword>
<dbReference type="GO" id="GO:0016995">
    <property type="term" value="F:cholesterol oxidase activity"/>
    <property type="evidence" value="ECO:0007669"/>
    <property type="project" value="UniProtKB-EC"/>
</dbReference>
<comment type="pathway">
    <text evidence="11">Steroid metabolism; cholesterol degradation.</text>
</comment>
<evidence type="ECO:0000256" key="15">
    <source>
        <dbReference type="SAM" id="Phobius"/>
    </source>
</evidence>
<keyword evidence="4" id="KW-0274">FAD</keyword>
<dbReference type="PANTHER" id="PTHR47470">
    <property type="entry name" value="CHOLESTEROL OXIDASE"/>
    <property type="match status" value="1"/>
</dbReference>
<reference evidence="17 18" key="2">
    <citation type="submission" date="2020-07" db="EMBL/GenBank/DDBJ databases">
        <title>Genome assembly of wild tea tree DASZ reveals pedigree and selection history of tea varieties.</title>
        <authorList>
            <person name="Zhang W."/>
        </authorList>
    </citation>
    <scope>NUCLEOTIDE SEQUENCE [LARGE SCALE GENOMIC DNA]</scope>
    <source>
        <strain evidence="18">cv. G240</strain>
        <tissue evidence="17">Leaf</tissue>
    </source>
</reference>
<dbReference type="PANTHER" id="PTHR47470:SF1">
    <property type="entry name" value="FAD-DEPENDENT OXIDOREDUCTASE 2 FAD BINDING DOMAIN-CONTAINING PROTEIN"/>
    <property type="match status" value="1"/>
</dbReference>
<dbReference type="EC" id="1.1.3.6" evidence="12"/>
<dbReference type="InterPro" id="IPR036188">
    <property type="entry name" value="FAD/NAD-bd_sf"/>
</dbReference>
<dbReference type="GO" id="GO:0008203">
    <property type="term" value="P:cholesterol metabolic process"/>
    <property type="evidence" value="ECO:0007669"/>
    <property type="project" value="UniProtKB-KW"/>
</dbReference>
<dbReference type="Gene3D" id="3.50.50.60">
    <property type="entry name" value="FAD/NAD(P)-binding domain"/>
    <property type="match status" value="2"/>
</dbReference>
<evidence type="ECO:0000256" key="1">
    <source>
        <dbReference type="ARBA" id="ARBA00001974"/>
    </source>
</evidence>
<evidence type="ECO:0000256" key="4">
    <source>
        <dbReference type="ARBA" id="ARBA00022827"/>
    </source>
</evidence>
<dbReference type="GO" id="GO:0004769">
    <property type="term" value="F:steroid Delta-isomerase activity"/>
    <property type="evidence" value="ECO:0007669"/>
    <property type="project" value="UniProtKB-EC"/>
</dbReference>
<evidence type="ECO:0000256" key="5">
    <source>
        <dbReference type="ARBA" id="ARBA00023002"/>
    </source>
</evidence>
<dbReference type="PROSITE" id="PS00198">
    <property type="entry name" value="4FE4S_FER_1"/>
    <property type="match status" value="1"/>
</dbReference>
<keyword evidence="7" id="KW-1207">Sterol metabolism</keyword>
<dbReference type="Proteomes" id="UP000593564">
    <property type="component" value="Unassembled WGS sequence"/>
</dbReference>
<reference evidence="18" key="1">
    <citation type="journal article" date="2020" name="Nat. Commun.">
        <title>Genome assembly of wild tea tree DASZ reveals pedigree and selection history of tea varieties.</title>
        <authorList>
            <person name="Zhang W."/>
            <person name="Zhang Y."/>
            <person name="Qiu H."/>
            <person name="Guo Y."/>
            <person name="Wan H."/>
            <person name="Zhang X."/>
            <person name="Scossa F."/>
            <person name="Alseekh S."/>
            <person name="Zhang Q."/>
            <person name="Wang P."/>
            <person name="Xu L."/>
            <person name="Schmidt M.H."/>
            <person name="Jia X."/>
            <person name="Li D."/>
            <person name="Zhu A."/>
            <person name="Guo F."/>
            <person name="Chen W."/>
            <person name="Ni D."/>
            <person name="Usadel B."/>
            <person name="Fernie A.R."/>
            <person name="Wen W."/>
        </authorList>
    </citation>
    <scope>NUCLEOTIDE SEQUENCE [LARGE SCALE GENOMIC DNA]</scope>
    <source>
        <strain evidence="18">cv. G240</strain>
    </source>
</reference>
<keyword evidence="6" id="KW-0443">Lipid metabolism</keyword>
<feature type="domain" description="4Fe-4S ferredoxin-type" evidence="16">
    <location>
        <begin position="48"/>
        <end position="78"/>
    </location>
</feature>
<keyword evidence="3" id="KW-0285">Flavoprotein</keyword>
<evidence type="ECO:0000256" key="2">
    <source>
        <dbReference type="ARBA" id="ARBA00022548"/>
    </source>
</evidence>
<dbReference type="InterPro" id="IPR017896">
    <property type="entry name" value="4Fe4S_Fe-S-bd"/>
</dbReference>
<evidence type="ECO:0000259" key="16">
    <source>
        <dbReference type="PROSITE" id="PS51379"/>
    </source>
</evidence>
<comment type="caution">
    <text evidence="17">The sequence shown here is derived from an EMBL/GenBank/DDBJ whole genome shotgun (WGS) entry which is preliminary data.</text>
</comment>
<sequence length="738" mass="83123">MPRIQSVPIMYPNAKIMKGIVEEDGFKETSSHPLKLSVNFDIEEQSSNSTKFQEMGSCLACGNCLAGCPYNAKNSTDKKIIWFLQSRQDVPSNTQCQVQYVVQNPDYICEKVDKVSRKKRRHWHIYLNEVFYVASDFVILSGGVFGTTEILVQSQMRGLKLSERLGSGFSCNGNTVAYLAGSPAPLDAYALDKKQFAKIPFQERPGPSISSSYTSSWGFTIQSAVLPVAYPYLLFKGIFTYGWPSGYWFLHGIIDTVKHVLGMKYSNAMVFNAMGYDESDGKITFDKDTNRICFQPPLDHLLPRKIRVFQKITKKLGGILFMSRYQSASVHLLGGCNASSDPSQRVCNPNVHPGLYVCDASLIPCSLGINPCLSIATVAEHLSRNLVSDVLKYKSDKGMVLVNNLGDPKPGSITSVKLDSDQKSMVVVKETMRGYVGGMPCVACLKMKMNSRTWKESDIKSKLTGLSHPLLRGKVRGYVLFSVLEYDKLHIVDGEVDLCEVDERTPYTQYMHYTLLLAASSGLRYILEGKKVMNPYLCGSSAWRETTTMNVTFNKVCMDSSKEDMLNLKGKLSVSMIELLKCLISLEGNMRRKFVGVLLQNLFKTYILMVPRGSHKEFNSSELHQKPYQDSILHEIQTGSQKYTIHRFVTCKFICSLIVPTQSNTVLNQYSWITTTEIVICPRAPYELYQYSFLVLFFYLFTLFCLWYRSSQCTVASLVIEQKMGLSSIASNGKERRN</sequence>
<dbReference type="PROSITE" id="PS51379">
    <property type="entry name" value="4FE4S_FER_2"/>
    <property type="match status" value="1"/>
</dbReference>
<organism evidence="17 18">
    <name type="scientific">Camellia sinensis</name>
    <name type="common">Tea plant</name>
    <name type="synonym">Thea sinensis</name>
    <dbReference type="NCBI Taxonomy" id="4442"/>
    <lineage>
        <taxon>Eukaryota</taxon>
        <taxon>Viridiplantae</taxon>
        <taxon>Streptophyta</taxon>
        <taxon>Embryophyta</taxon>
        <taxon>Tracheophyta</taxon>
        <taxon>Spermatophyta</taxon>
        <taxon>Magnoliopsida</taxon>
        <taxon>eudicotyledons</taxon>
        <taxon>Gunneridae</taxon>
        <taxon>Pentapetalae</taxon>
        <taxon>asterids</taxon>
        <taxon>Ericales</taxon>
        <taxon>Theaceae</taxon>
        <taxon>Camellia</taxon>
    </lineage>
</organism>
<accession>A0A7J7GGC0</accession>
<keyword evidence="15" id="KW-0472">Membrane</keyword>
<evidence type="ECO:0000313" key="18">
    <source>
        <dbReference type="Proteomes" id="UP000593564"/>
    </source>
</evidence>
<comment type="cofactor">
    <cofactor evidence="1">
        <name>FAD</name>
        <dbReference type="ChEBI" id="CHEBI:57692"/>
    </cofactor>
</comment>
<evidence type="ECO:0000256" key="11">
    <source>
        <dbReference type="ARBA" id="ARBA00049645"/>
    </source>
</evidence>
<proteinExistence type="predicted"/>
<evidence type="ECO:0000256" key="14">
    <source>
        <dbReference type="ARBA" id="ARBA00049778"/>
    </source>
</evidence>
<evidence type="ECO:0000256" key="7">
    <source>
        <dbReference type="ARBA" id="ARBA00023166"/>
    </source>
</evidence>
<dbReference type="InterPro" id="IPR052542">
    <property type="entry name" value="Cholesterol_Oxidase"/>
</dbReference>
<evidence type="ECO:0000256" key="13">
    <source>
        <dbReference type="ARBA" id="ARBA00049744"/>
    </source>
</evidence>
<keyword evidence="15" id="KW-1133">Transmembrane helix</keyword>